<comment type="subunit">
    <text evidence="2">Forms a heterodimer with MurT.</text>
</comment>
<evidence type="ECO:0000256" key="1">
    <source>
        <dbReference type="ARBA" id="ARBA00022962"/>
    </source>
</evidence>
<evidence type="ECO:0000256" key="2">
    <source>
        <dbReference type="HAMAP-Rule" id="MF_02213"/>
    </source>
</evidence>
<comment type="caution">
    <text evidence="4">The sequence shown here is derived from an EMBL/GenBank/DDBJ whole genome shotgun (WGS) entry which is preliminary data.</text>
</comment>
<dbReference type="InterPro" id="IPR029062">
    <property type="entry name" value="Class_I_gatase-like"/>
</dbReference>
<keyword evidence="2" id="KW-0436">Ligase</keyword>
<comment type="catalytic activity">
    <reaction evidence="2">
        <text>L-glutamine + H2O = L-glutamate + NH4(+)</text>
        <dbReference type="Rhea" id="RHEA:15889"/>
        <dbReference type="ChEBI" id="CHEBI:15377"/>
        <dbReference type="ChEBI" id="CHEBI:28938"/>
        <dbReference type="ChEBI" id="CHEBI:29985"/>
        <dbReference type="ChEBI" id="CHEBI:58359"/>
        <dbReference type="EC" id="3.5.1.2"/>
    </reaction>
</comment>
<organism evidence="4 5">
    <name type="scientific">Frondihabitans cladoniiphilus</name>
    <dbReference type="NCBI Taxonomy" id="715785"/>
    <lineage>
        <taxon>Bacteria</taxon>
        <taxon>Bacillati</taxon>
        <taxon>Actinomycetota</taxon>
        <taxon>Actinomycetes</taxon>
        <taxon>Micrococcales</taxon>
        <taxon>Microbacteriaceae</taxon>
        <taxon>Frondihabitans</taxon>
    </lineage>
</organism>
<sequence length="252" mass="26620">MSTLDIVQLYPEQLGVSGDGGNVVTLVERARRAGVEVTVHEHRPGDALPTSADVVHIGSGPLSTLRAIHADALRLRDLLADWADSGVPVVAIGGGMELLSREIVPEEGDTLEGLGFFDARALRGAARRTNYFDVTTRYAGAAAGAELQVLGFEDHATRFQIGKEASAFASVVSGGGNGDGSEGVLRGASFGTQLKGPLLPLNPELTDRILSAALGRRGESYATNDAHARLDLFARKSREVITSNLERSFKAM</sequence>
<dbReference type="RefSeq" id="WP_345373222.1">
    <property type="nucleotide sequence ID" value="NZ_BAABLM010000001.1"/>
</dbReference>
<dbReference type="Gene3D" id="3.40.50.880">
    <property type="match status" value="1"/>
</dbReference>
<dbReference type="HAMAP" id="MF_02213">
    <property type="entry name" value="Lipid_II_synth_GatD"/>
    <property type="match status" value="1"/>
</dbReference>
<dbReference type="Proteomes" id="UP001501295">
    <property type="component" value="Unassembled WGS sequence"/>
</dbReference>
<dbReference type="SUPFAM" id="SSF52317">
    <property type="entry name" value="Class I glutamine amidotransferase-like"/>
    <property type="match status" value="1"/>
</dbReference>
<keyword evidence="5" id="KW-1185">Reference proteome</keyword>
<dbReference type="EC" id="3.5.1.2" evidence="2"/>
<reference evidence="5" key="1">
    <citation type="journal article" date="2019" name="Int. J. Syst. Evol. Microbiol.">
        <title>The Global Catalogue of Microorganisms (GCM) 10K type strain sequencing project: providing services to taxonomists for standard genome sequencing and annotation.</title>
        <authorList>
            <consortium name="The Broad Institute Genomics Platform"/>
            <consortium name="The Broad Institute Genome Sequencing Center for Infectious Disease"/>
            <person name="Wu L."/>
            <person name="Ma J."/>
        </authorList>
    </citation>
    <scope>NUCLEOTIDE SEQUENCE [LARGE SCALE GENOMIC DNA]</scope>
    <source>
        <strain evidence="5">JCM 18956</strain>
    </source>
</reference>
<keyword evidence="2" id="KW-0133">Cell shape</keyword>
<evidence type="ECO:0000313" key="5">
    <source>
        <dbReference type="Proteomes" id="UP001501295"/>
    </source>
</evidence>
<comment type="caution">
    <text evidence="2">Lacks conserved residue(s) required for the propagation of feature annotation.</text>
</comment>
<dbReference type="EMBL" id="BAABLM010000001">
    <property type="protein sequence ID" value="GAA4667382.1"/>
    <property type="molecule type" value="Genomic_DNA"/>
</dbReference>
<dbReference type="PANTHER" id="PTHR43873:SF2">
    <property type="entry name" value="COBYRIC ACID SYNTHASE"/>
    <property type="match status" value="1"/>
</dbReference>
<dbReference type="PROSITE" id="PS51274">
    <property type="entry name" value="GATASE_COBBQ"/>
    <property type="match status" value="1"/>
</dbReference>
<dbReference type="PANTHER" id="PTHR43873">
    <property type="entry name" value="COBYRINATE A,C-DIAMIDE SYNTHASE"/>
    <property type="match status" value="1"/>
</dbReference>
<keyword evidence="1 2" id="KW-0315">Glutamine amidotransferase</keyword>
<evidence type="ECO:0000313" key="4">
    <source>
        <dbReference type="EMBL" id="GAA4667382.1"/>
    </source>
</evidence>
<name>A0ABP8VN02_9MICO</name>
<keyword evidence="2" id="KW-0961">Cell wall biogenesis/degradation</keyword>
<dbReference type="EC" id="6.3.5.13" evidence="2"/>
<evidence type="ECO:0000259" key="3">
    <source>
        <dbReference type="Pfam" id="PF07685"/>
    </source>
</evidence>
<dbReference type="InterPro" id="IPR011698">
    <property type="entry name" value="GATase_3"/>
</dbReference>
<comment type="function">
    <text evidence="2">The lipid II isoglutaminyl synthase complex catalyzes the formation of alpha-D-isoglutamine in the cell wall lipid II stem peptide. The GatD subunit catalyzes the hydrolysis of glutamine to glutamate and ammonia. The resulting ammonia molecule is channeled to the active site of MurT.</text>
</comment>
<comment type="pathway">
    <text evidence="2">Cell wall biogenesis; peptidoglycan biosynthesis.</text>
</comment>
<comment type="similarity">
    <text evidence="2">Belongs to the CobB/CobQ family. GatD subfamily.</text>
</comment>
<feature type="domain" description="CobB/CobQ-like glutamine amidotransferase" evidence="3">
    <location>
        <begin position="37"/>
        <end position="198"/>
    </location>
</feature>
<proteinExistence type="inferred from homology"/>
<feature type="binding site" evidence="2">
    <location>
        <position position="127"/>
    </location>
    <ligand>
        <name>substrate</name>
    </ligand>
</feature>
<dbReference type="InterPro" id="IPR004484">
    <property type="entry name" value="CbiA/CobB_synth"/>
</dbReference>
<comment type="catalytic activity">
    <reaction evidence="2">
        <text>beta-D-GlcNAc-(1-&gt;4)-Mur2Ac(oyl-L-Ala-gamma-D-Glu-L-Lys-D-Ala-D-Ala)-di-trans,octa-cis-undecaprenyl diphosphate + L-glutamine + ATP + H2O = beta-D-GlcNAc-(1-&gt;4)-Mur2Ac(oyl-L-Ala-D-isoglutaminyl-L-Lys-D-Ala-D-Ala)-di-trans,octa-cis-undecaprenyl diphosphate + L-glutamate + ADP + phosphate + H(+)</text>
        <dbReference type="Rhea" id="RHEA:57928"/>
        <dbReference type="ChEBI" id="CHEBI:15377"/>
        <dbReference type="ChEBI" id="CHEBI:15378"/>
        <dbReference type="ChEBI" id="CHEBI:29985"/>
        <dbReference type="ChEBI" id="CHEBI:30616"/>
        <dbReference type="ChEBI" id="CHEBI:43474"/>
        <dbReference type="ChEBI" id="CHEBI:58359"/>
        <dbReference type="ChEBI" id="CHEBI:60033"/>
        <dbReference type="ChEBI" id="CHEBI:62233"/>
        <dbReference type="ChEBI" id="CHEBI:456216"/>
        <dbReference type="EC" id="6.3.5.13"/>
    </reaction>
</comment>
<keyword evidence="2" id="KW-0378">Hydrolase</keyword>
<gene>
    <name evidence="2" type="primary">gatD</name>
    <name evidence="4" type="ORF">GCM10025780_06890</name>
</gene>
<protein>
    <recommendedName>
        <fullName evidence="2">Lipid II isoglutaminyl synthase (glutamine-hydrolyzing) subunit GatD</fullName>
        <ecNumber evidence="2">6.3.5.13</ecNumber>
    </recommendedName>
    <alternativeName>
        <fullName evidence="2">Lipid II isoglutaminyl synthase glutaminase subunit</fullName>
        <ecNumber evidence="2">3.5.1.2</ecNumber>
    </alternativeName>
</protein>
<dbReference type="InterPro" id="IPR043702">
    <property type="entry name" value="Lipid_II_synth_GatD"/>
</dbReference>
<keyword evidence="2" id="KW-0573">Peptidoglycan synthesis</keyword>
<dbReference type="Pfam" id="PF07685">
    <property type="entry name" value="GATase_3"/>
    <property type="match status" value="1"/>
</dbReference>
<accession>A0ABP8VN02</accession>